<dbReference type="RefSeq" id="WP_006584056.1">
    <property type="nucleotide sequence ID" value="NZ_CM001377.1"/>
</dbReference>
<dbReference type="Pfam" id="PF02424">
    <property type="entry name" value="ApbE"/>
    <property type="match status" value="1"/>
</dbReference>
<evidence type="ECO:0000256" key="2">
    <source>
        <dbReference type="ARBA" id="ARBA00016337"/>
    </source>
</evidence>
<organism evidence="12 13">
    <name type="scientific">Thermanaerovibrio velox DSM 12556</name>
    <dbReference type="NCBI Taxonomy" id="926567"/>
    <lineage>
        <taxon>Bacteria</taxon>
        <taxon>Thermotogati</taxon>
        <taxon>Synergistota</taxon>
        <taxon>Synergistia</taxon>
        <taxon>Synergistales</taxon>
        <taxon>Synergistaceae</taxon>
        <taxon>Thermanaerovibrio</taxon>
    </lineage>
</organism>
<dbReference type="InterPro" id="IPR003374">
    <property type="entry name" value="ApbE-like_sf"/>
</dbReference>
<accession>H0UPD1</accession>
<reference evidence="12 13" key="1">
    <citation type="submission" date="2011-10" db="EMBL/GenBank/DDBJ databases">
        <title>The Noncontiguous Finished genome of Thermanaerovibrio velox DSM 12556.</title>
        <authorList>
            <consortium name="US DOE Joint Genome Institute (JGI-PGF)"/>
            <person name="Lucas S."/>
            <person name="Copeland A."/>
            <person name="Lapidus A."/>
            <person name="Glavina del Rio T."/>
            <person name="Dalin E."/>
            <person name="Tice H."/>
            <person name="Bruce D."/>
            <person name="Goodwin L."/>
            <person name="Pitluck S."/>
            <person name="Peters L."/>
            <person name="Mikhailova N."/>
            <person name="Teshima H."/>
            <person name="Kyrpides N."/>
            <person name="Mavromatis K."/>
            <person name="Ivanova N."/>
            <person name="Markowitz V."/>
            <person name="Cheng J.-F."/>
            <person name="Hugenholtz P."/>
            <person name="Woyke T."/>
            <person name="Wu D."/>
            <person name="Spring S."/>
            <person name="Brambilla E.-M."/>
            <person name="Klenk H.-P."/>
            <person name="Eisen J.A."/>
        </authorList>
    </citation>
    <scope>NUCLEOTIDE SEQUENCE [LARGE SCALE GENOMIC DNA]</scope>
    <source>
        <strain evidence="12 13">DSM 12556</strain>
    </source>
</reference>
<evidence type="ECO:0000256" key="7">
    <source>
        <dbReference type="ARBA" id="ARBA00022842"/>
    </source>
</evidence>
<dbReference type="EMBL" id="CM001377">
    <property type="protein sequence ID" value="EHM10562.1"/>
    <property type="molecule type" value="Genomic_DNA"/>
</dbReference>
<dbReference type="Proteomes" id="UP000005730">
    <property type="component" value="Chromosome"/>
</dbReference>
<evidence type="ECO:0000256" key="3">
    <source>
        <dbReference type="ARBA" id="ARBA00022630"/>
    </source>
</evidence>
<evidence type="ECO:0000313" key="12">
    <source>
        <dbReference type="EMBL" id="EHM10562.1"/>
    </source>
</evidence>
<evidence type="ECO:0000313" key="13">
    <source>
        <dbReference type="Proteomes" id="UP000005730"/>
    </source>
</evidence>
<keyword evidence="6 10" id="KW-0274">FAD</keyword>
<feature type="binding site" evidence="11">
    <location>
        <position position="290"/>
    </location>
    <ligand>
        <name>Mg(2+)</name>
        <dbReference type="ChEBI" id="CHEBI:18420"/>
    </ligand>
</feature>
<evidence type="ECO:0000256" key="4">
    <source>
        <dbReference type="ARBA" id="ARBA00022679"/>
    </source>
</evidence>
<dbReference type="SUPFAM" id="SSF143631">
    <property type="entry name" value="ApbE-like"/>
    <property type="match status" value="1"/>
</dbReference>
<feature type="binding site" evidence="11">
    <location>
        <position position="286"/>
    </location>
    <ligand>
        <name>Mg(2+)</name>
        <dbReference type="ChEBI" id="CHEBI:18420"/>
    </ligand>
</feature>
<dbReference type="InterPro" id="IPR024932">
    <property type="entry name" value="ApbE"/>
</dbReference>
<keyword evidence="13" id="KW-1185">Reference proteome</keyword>
<evidence type="ECO:0000256" key="1">
    <source>
        <dbReference type="ARBA" id="ARBA00011955"/>
    </source>
</evidence>
<evidence type="ECO:0000256" key="6">
    <source>
        <dbReference type="ARBA" id="ARBA00022827"/>
    </source>
</evidence>
<evidence type="ECO:0000256" key="8">
    <source>
        <dbReference type="ARBA" id="ARBA00031306"/>
    </source>
</evidence>
<dbReference type="PANTHER" id="PTHR30040">
    <property type="entry name" value="THIAMINE BIOSYNTHESIS LIPOPROTEIN APBE"/>
    <property type="match status" value="1"/>
</dbReference>
<feature type="binding site" evidence="11">
    <location>
        <position position="171"/>
    </location>
    <ligand>
        <name>Mg(2+)</name>
        <dbReference type="ChEBI" id="CHEBI:18420"/>
    </ligand>
</feature>
<evidence type="ECO:0000256" key="10">
    <source>
        <dbReference type="PIRNR" id="PIRNR006268"/>
    </source>
</evidence>
<keyword evidence="7 10" id="KW-0460">Magnesium</keyword>
<comment type="cofactor">
    <cofactor evidence="11">
        <name>Mg(2+)</name>
        <dbReference type="ChEBI" id="CHEBI:18420"/>
    </cofactor>
    <cofactor evidence="11">
        <name>Mn(2+)</name>
        <dbReference type="ChEBI" id="CHEBI:29035"/>
    </cofactor>
    <text evidence="11">Magnesium. Can also use manganese.</text>
</comment>
<comment type="catalytic activity">
    <reaction evidence="9 10">
        <text>L-threonyl-[protein] + FAD = FMN-L-threonyl-[protein] + AMP + H(+)</text>
        <dbReference type="Rhea" id="RHEA:36847"/>
        <dbReference type="Rhea" id="RHEA-COMP:11060"/>
        <dbReference type="Rhea" id="RHEA-COMP:11061"/>
        <dbReference type="ChEBI" id="CHEBI:15378"/>
        <dbReference type="ChEBI" id="CHEBI:30013"/>
        <dbReference type="ChEBI" id="CHEBI:57692"/>
        <dbReference type="ChEBI" id="CHEBI:74257"/>
        <dbReference type="ChEBI" id="CHEBI:456215"/>
        <dbReference type="EC" id="2.7.1.180"/>
    </reaction>
</comment>
<dbReference type="GO" id="GO:0016740">
    <property type="term" value="F:transferase activity"/>
    <property type="evidence" value="ECO:0007669"/>
    <property type="project" value="UniProtKB-UniRule"/>
</dbReference>
<keyword evidence="4 10" id="KW-0808">Transferase</keyword>
<sequence>MRRSYRFLLTSLIITASIIWAVRAVHTGLPREGQSEFFAMNTLMRIRLEAPDPEGVLARCESTVRRIESLTSAHLDSSEVSTLSRTGEISPSDPVRRVLRTALDVARDSKGSFDPTIGALTSLWQIGTPNARVPRPEEIARAIRQVDYKGLSESRDGRFHLRSGQKLDLGGIAKGFAGDVLADELGTMGVKRAVLDLGGNVVVLGSPDRGPWRIGVQHPTSPRGTLLGILELEGPRAAVVTSGVYERFLEVNGRRYHHILNPKTGYPAQSGLLSVTVVSHSSTAADALSTALFVEGPKKGQELLKRYNALALFVTTDRRILISPGLIGRFYLKDPSFRVEPLGSGGAQRGGKGP</sequence>
<dbReference type="EC" id="2.7.1.180" evidence="1 10"/>
<keyword evidence="12" id="KW-0449">Lipoprotein</keyword>
<keyword evidence="3 10" id="KW-0285">Flavoprotein</keyword>
<dbReference type="OrthoDB" id="9778595at2"/>
<evidence type="ECO:0000256" key="9">
    <source>
        <dbReference type="ARBA" id="ARBA00048540"/>
    </source>
</evidence>
<dbReference type="PIRSF" id="PIRSF006268">
    <property type="entry name" value="ApbE"/>
    <property type="match status" value="1"/>
</dbReference>
<gene>
    <name evidence="12" type="ORF">TheveDRAFT_1444</name>
</gene>
<name>H0UPD1_9BACT</name>
<dbReference type="AlphaFoldDB" id="H0UPD1"/>
<dbReference type="HOGENOM" id="CLU_044403_1_0_0"/>
<dbReference type="PANTHER" id="PTHR30040:SF2">
    <property type="entry name" value="FAD:PROTEIN FMN TRANSFERASE"/>
    <property type="match status" value="1"/>
</dbReference>
<proteinExistence type="inferred from homology"/>
<keyword evidence="5 10" id="KW-0479">Metal-binding</keyword>
<protein>
    <recommendedName>
        <fullName evidence="2 10">FAD:protein FMN transferase</fullName>
        <ecNumber evidence="1 10">2.7.1.180</ecNumber>
    </recommendedName>
    <alternativeName>
        <fullName evidence="8 10">Flavin transferase</fullName>
    </alternativeName>
</protein>
<dbReference type="Gene3D" id="3.10.520.10">
    <property type="entry name" value="ApbE-like domains"/>
    <property type="match status" value="1"/>
</dbReference>
<evidence type="ECO:0000256" key="11">
    <source>
        <dbReference type="PIRSR" id="PIRSR006268-2"/>
    </source>
</evidence>
<evidence type="ECO:0000256" key="5">
    <source>
        <dbReference type="ARBA" id="ARBA00022723"/>
    </source>
</evidence>
<dbReference type="STRING" id="926567.TheveDRAFT_1444"/>
<dbReference type="eggNOG" id="COG1477">
    <property type="taxonomic scope" value="Bacteria"/>
</dbReference>
<dbReference type="GO" id="GO:0046872">
    <property type="term" value="F:metal ion binding"/>
    <property type="evidence" value="ECO:0007669"/>
    <property type="project" value="UniProtKB-UniRule"/>
</dbReference>
<comment type="similarity">
    <text evidence="10">Belongs to the ApbE family.</text>
</comment>